<keyword evidence="11" id="KW-0862">Zinc</keyword>
<name>A0AAR2JXU6_PYGNA</name>
<evidence type="ECO:0000256" key="7">
    <source>
        <dbReference type="ARBA" id="ARBA00022679"/>
    </source>
</evidence>
<dbReference type="InterPro" id="IPR003879">
    <property type="entry name" value="Butyrophylin_SPRY"/>
</dbReference>
<evidence type="ECO:0000256" key="14">
    <source>
        <dbReference type="SAM" id="Coils"/>
    </source>
</evidence>
<evidence type="ECO:0000256" key="2">
    <source>
        <dbReference type="ARBA" id="ARBA00004496"/>
    </source>
</evidence>
<feature type="domain" description="RING-type" evidence="15">
    <location>
        <begin position="11"/>
        <end position="52"/>
    </location>
</feature>
<dbReference type="InterPro" id="IPR020457">
    <property type="entry name" value="Znf_B-box_chordata"/>
</dbReference>
<dbReference type="InterPro" id="IPR003877">
    <property type="entry name" value="SPRY_dom"/>
</dbReference>
<dbReference type="PROSITE" id="PS00518">
    <property type="entry name" value="ZF_RING_1"/>
    <property type="match status" value="1"/>
</dbReference>
<proteinExistence type="inferred from homology"/>
<sequence>MASQLSWEIKCSLCLDDFTDPITLSCEHSFCRQCITGHLQSSLGRSFCPDCQKPYKARDLRPSRLLRNVTAAVREHLTVQEGIMTSPTDSPAALTDTLICFEHDEKLKLFCETDQKLVCVVCRDGQKHKGHQFKPVKEAAQMVKGVVKGALGFLAKENRDLEGMTQKQAAEVTKTELRSTRLSAQMSAHLAELHQFLRKKEEEAKKQLEDEEKNAVKSMWRNTSKISEELMEGKSTECILKSALDISQPDHFLQWWNEKGFSVIEGMKQKDNTDTEIKYKSKLEGLHVIPNSLFFGPYETHLQFFVWKEMLGAVKPVPESLSIKDPADSYLKVAPGGAHVWQAERKSNYFKGYNPGVVSTETFQTGQHYWEIEVGKKLDWSIGVKMEKEQQKASSKFDGIHLHLRHGKGYIFSSDGIEIPAVVQGNPSKIGLYLDCERKQISFYDADVMSLILLTGYSSDLPCSISLFSGLYLDGTNNDPITICSYKCK</sequence>
<keyword evidence="6" id="KW-0963">Cytoplasm</keyword>
<evidence type="ECO:0000256" key="3">
    <source>
        <dbReference type="ARBA" id="ARBA00004906"/>
    </source>
</evidence>
<dbReference type="Proteomes" id="UP001501920">
    <property type="component" value="Chromosome 3"/>
</dbReference>
<dbReference type="SUPFAM" id="SSF57850">
    <property type="entry name" value="RING/U-box"/>
    <property type="match status" value="1"/>
</dbReference>
<reference evidence="18" key="3">
    <citation type="submission" date="2025-09" db="UniProtKB">
        <authorList>
            <consortium name="Ensembl"/>
        </authorList>
    </citation>
    <scope>IDENTIFICATION</scope>
</reference>
<dbReference type="GO" id="GO:0008270">
    <property type="term" value="F:zinc ion binding"/>
    <property type="evidence" value="ECO:0007669"/>
    <property type="project" value="UniProtKB-KW"/>
</dbReference>
<keyword evidence="12 14" id="KW-0175">Coiled coil</keyword>
<keyword evidence="8" id="KW-0479">Metal-binding</keyword>
<feature type="coiled-coil region" evidence="14">
    <location>
        <begin position="191"/>
        <end position="218"/>
    </location>
</feature>
<dbReference type="Ensembl" id="ENSPNAT00000050276.1">
    <property type="protein sequence ID" value="ENSPNAP00000055072.1"/>
    <property type="gene ID" value="ENSPNAG00000036849.1"/>
</dbReference>
<feature type="domain" description="B box-type" evidence="16">
    <location>
        <begin position="95"/>
        <end position="136"/>
    </location>
</feature>
<dbReference type="CTD" id="568750"/>
<keyword evidence="19" id="KW-1185">Reference proteome</keyword>
<keyword evidence="9 13" id="KW-0863">Zinc-finger</keyword>
<comment type="pathway">
    <text evidence="3">Protein modification; protein ubiquitination.</text>
</comment>
<evidence type="ECO:0000313" key="19">
    <source>
        <dbReference type="Proteomes" id="UP001501920"/>
    </source>
</evidence>
<dbReference type="InterPro" id="IPR027370">
    <property type="entry name" value="Znf-RING_euk"/>
</dbReference>
<organism evidence="18 19">
    <name type="scientific">Pygocentrus nattereri</name>
    <name type="common">Red-bellied piranha</name>
    <dbReference type="NCBI Taxonomy" id="42514"/>
    <lineage>
        <taxon>Eukaryota</taxon>
        <taxon>Metazoa</taxon>
        <taxon>Chordata</taxon>
        <taxon>Craniata</taxon>
        <taxon>Vertebrata</taxon>
        <taxon>Euteleostomi</taxon>
        <taxon>Actinopterygii</taxon>
        <taxon>Neopterygii</taxon>
        <taxon>Teleostei</taxon>
        <taxon>Ostariophysi</taxon>
        <taxon>Characiformes</taxon>
        <taxon>Characoidei</taxon>
        <taxon>Pygocentrus</taxon>
    </lineage>
</organism>
<dbReference type="PRINTS" id="PR01406">
    <property type="entry name" value="BBOXZNFINGER"/>
</dbReference>
<dbReference type="PROSITE" id="PS50119">
    <property type="entry name" value="ZF_BBOX"/>
    <property type="match status" value="1"/>
</dbReference>
<evidence type="ECO:0000256" key="8">
    <source>
        <dbReference type="ARBA" id="ARBA00022723"/>
    </source>
</evidence>
<evidence type="ECO:0000256" key="9">
    <source>
        <dbReference type="ARBA" id="ARBA00022771"/>
    </source>
</evidence>
<dbReference type="SMART" id="SM00336">
    <property type="entry name" value="BBOX"/>
    <property type="match status" value="1"/>
</dbReference>
<dbReference type="PRINTS" id="PR01407">
    <property type="entry name" value="BUTYPHLNCDUF"/>
</dbReference>
<evidence type="ECO:0000256" key="13">
    <source>
        <dbReference type="PROSITE-ProRule" id="PRU00024"/>
    </source>
</evidence>
<dbReference type="Pfam" id="PF00622">
    <property type="entry name" value="SPRY"/>
    <property type="match status" value="1"/>
</dbReference>
<evidence type="ECO:0000259" key="15">
    <source>
        <dbReference type="PROSITE" id="PS50089"/>
    </source>
</evidence>
<dbReference type="Gene3D" id="3.30.160.60">
    <property type="entry name" value="Classic Zinc Finger"/>
    <property type="match status" value="1"/>
</dbReference>
<dbReference type="SUPFAM" id="SSF49899">
    <property type="entry name" value="Concanavalin A-like lectins/glucanases"/>
    <property type="match status" value="1"/>
</dbReference>
<dbReference type="PANTHER" id="PTHR24103">
    <property type="entry name" value="E3 UBIQUITIN-PROTEIN LIGASE TRIM"/>
    <property type="match status" value="1"/>
</dbReference>
<dbReference type="PROSITE" id="PS50188">
    <property type="entry name" value="B302_SPRY"/>
    <property type="match status" value="1"/>
</dbReference>
<dbReference type="GeneTree" id="ENSGT00940000164374"/>
<dbReference type="GO" id="GO:0061630">
    <property type="term" value="F:ubiquitin protein ligase activity"/>
    <property type="evidence" value="ECO:0007669"/>
    <property type="project" value="UniProtKB-EC"/>
</dbReference>
<comment type="subcellular location">
    <subcellularLocation>
        <location evidence="2">Cytoplasm</location>
    </subcellularLocation>
</comment>
<feature type="domain" description="B30.2/SPRY" evidence="17">
    <location>
        <begin position="299"/>
        <end position="489"/>
    </location>
</feature>
<protein>
    <recommendedName>
        <fullName evidence="5">RING-type E3 ubiquitin transferase</fullName>
        <ecNumber evidence="5">2.3.2.27</ecNumber>
    </recommendedName>
</protein>
<dbReference type="InterPro" id="IPR050143">
    <property type="entry name" value="TRIM/RBCC"/>
</dbReference>
<evidence type="ECO:0000259" key="16">
    <source>
        <dbReference type="PROSITE" id="PS50119"/>
    </source>
</evidence>
<dbReference type="Pfam" id="PF00643">
    <property type="entry name" value="zf-B_box"/>
    <property type="match status" value="1"/>
</dbReference>
<dbReference type="InterPro" id="IPR001841">
    <property type="entry name" value="Znf_RING"/>
</dbReference>
<dbReference type="GO" id="GO:0005737">
    <property type="term" value="C:cytoplasm"/>
    <property type="evidence" value="ECO:0007669"/>
    <property type="project" value="UniProtKB-SubCell"/>
</dbReference>
<dbReference type="Gene3D" id="3.30.40.10">
    <property type="entry name" value="Zinc/RING finger domain, C3HC4 (zinc finger)"/>
    <property type="match status" value="1"/>
</dbReference>
<dbReference type="RefSeq" id="XP_017561529.1">
    <property type="nucleotide sequence ID" value="XM_017706040.2"/>
</dbReference>
<evidence type="ECO:0000259" key="17">
    <source>
        <dbReference type="PROSITE" id="PS50188"/>
    </source>
</evidence>
<dbReference type="Pfam" id="PF13445">
    <property type="entry name" value="zf-RING_UBOX"/>
    <property type="match status" value="1"/>
</dbReference>
<dbReference type="Gene3D" id="2.60.120.920">
    <property type="match status" value="1"/>
</dbReference>
<dbReference type="InterPro" id="IPR013083">
    <property type="entry name" value="Znf_RING/FYVE/PHD"/>
</dbReference>
<dbReference type="InterPro" id="IPR017907">
    <property type="entry name" value="Znf_RING_CS"/>
</dbReference>
<dbReference type="SUPFAM" id="SSF57845">
    <property type="entry name" value="B-box zinc-binding domain"/>
    <property type="match status" value="1"/>
</dbReference>
<keyword evidence="10" id="KW-0833">Ubl conjugation pathway</keyword>
<evidence type="ECO:0000256" key="5">
    <source>
        <dbReference type="ARBA" id="ARBA00012483"/>
    </source>
</evidence>
<evidence type="ECO:0000313" key="18">
    <source>
        <dbReference type="Ensembl" id="ENSPNAP00000055072.1"/>
    </source>
</evidence>
<dbReference type="InterPro" id="IPR001870">
    <property type="entry name" value="B30.2/SPRY"/>
</dbReference>
<comment type="similarity">
    <text evidence="4">Belongs to the TRIM/RBCC family.</text>
</comment>
<evidence type="ECO:0000256" key="6">
    <source>
        <dbReference type="ARBA" id="ARBA00022490"/>
    </source>
</evidence>
<dbReference type="SMART" id="SM00184">
    <property type="entry name" value="RING"/>
    <property type="match status" value="1"/>
</dbReference>
<dbReference type="GeneID" id="108432299"/>
<dbReference type="InterPro" id="IPR000315">
    <property type="entry name" value="Znf_B-box"/>
</dbReference>
<evidence type="ECO:0000256" key="4">
    <source>
        <dbReference type="ARBA" id="ARBA00008518"/>
    </source>
</evidence>
<dbReference type="PROSITE" id="PS50089">
    <property type="entry name" value="ZF_RING_2"/>
    <property type="match status" value="1"/>
</dbReference>
<comment type="catalytic activity">
    <reaction evidence="1">
        <text>S-ubiquitinyl-[E2 ubiquitin-conjugating enzyme]-L-cysteine + [acceptor protein]-L-lysine = [E2 ubiquitin-conjugating enzyme]-L-cysteine + N(6)-ubiquitinyl-[acceptor protein]-L-lysine.</text>
        <dbReference type="EC" id="2.3.2.27"/>
    </reaction>
</comment>
<keyword evidence="7" id="KW-0808">Transferase</keyword>
<dbReference type="EC" id="2.3.2.27" evidence="5"/>
<evidence type="ECO:0000256" key="1">
    <source>
        <dbReference type="ARBA" id="ARBA00000900"/>
    </source>
</evidence>
<reference evidence="18" key="2">
    <citation type="submission" date="2025-08" db="UniProtKB">
        <authorList>
            <consortium name="Ensembl"/>
        </authorList>
    </citation>
    <scope>IDENTIFICATION</scope>
</reference>
<evidence type="ECO:0000256" key="10">
    <source>
        <dbReference type="ARBA" id="ARBA00022786"/>
    </source>
</evidence>
<evidence type="ECO:0000256" key="11">
    <source>
        <dbReference type="ARBA" id="ARBA00022833"/>
    </source>
</evidence>
<dbReference type="CDD" id="cd19800">
    <property type="entry name" value="Bbox2_xNF7-like"/>
    <property type="match status" value="1"/>
</dbReference>
<accession>A0AAR2JXU6</accession>
<dbReference type="AlphaFoldDB" id="A0AAR2JXU6"/>
<reference evidence="18 19" key="1">
    <citation type="submission" date="2020-10" db="EMBL/GenBank/DDBJ databases">
        <title>Pygocentrus nattereri (red-bellied piranha) genome, fPygNat1, primary haplotype.</title>
        <authorList>
            <person name="Myers G."/>
            <person name="Meyer A."/>
            <person name="Karagic N."/>
            <person name="Pippel M."/>
            <person name="Winkler S."/>
            <person name="Tracey A."/>
            <person name="Wood J."/>
            <person name="Formenti G."/>
            <person name="Howe K."/>
            <person name="Fedrigo O."/>
            <person name="Jarvis E.D."/>
        </authorList>
    </citation>
    <scope>NUCLEOTIDE SEQUENCE [LARGE SCALE GENOMIC DNA]</scope>
</reference>
<dbReference type="InterPro" id="IPR013320">
    <property type="entry name" value="ConA-like_dom_sf"/>
</dbReference>
<evidence type="ECO:0000256" key="12">
    <source>
        <dbReference type="ARBA" id="ARBA00023054"/>
    </source>
</evidence>
<dbReference type="InterPro" id="IPR043136">
    <property type="entry name" value="B30.2/SPRY_sf"/>
</dbReference>